<feature type="transmembrane region" description="Helical" evidence="1">
    <location>
        <begin position="20"/>
        <end position="37"/>
    </location>
</feature>
<dbReference type="Proteomes" id="UP001168579">
    <property type="component" value="Unassembled WGS sequence"/>
</dbReference>
<reference evidence="2" key="2">
    <citation type="submission" date="2023-06" db="EMBL/GenBank/DDBJ databases">
        <authorList>
            <person name="Lucena T."/>
            <person name="Sun Q."/>
        </authorList>
    </citation>
    <scope>NUCLEOTIDE SEQUENCE</scope>
    <source>
        <strain evidence="2">CECT 8869</strain>
    </source>
</reference>
<evidence type="ECO:0000313" key="3">
    <source>
        <dbReference type="Proteomes" id="UP001168579"/>
    </source>
</evidence>
<evidence type="ECO:0000313" key="2">
    <source>
        <dbReference type="EMBL" id="MDO1514784.1"/>
    </source>
</evidence>
<proteinExistence type="predicted"/>
<keyword evidence="3" id="KW-1185">Reference proteome</keyword>
<evidence type="ECO:0000256" key="1">
    <source>
        <dbReference type="SAM" id="Phobius"/>
    </source>
</evidence>
<dbReference type="EMBL" id="JAUKUC010000002">
    <property type="protein sequence ID" value="MDO1514784.1"/>
    <property type="molecule type" value="Genomic_DNA"/>
</dbReference>
<gene>
    <name evidence="2" type="ORF">Q2T41_19220</name>
</gene>
<name>A0ABT8RWQ4_9FLAO</name>
<accession>A0ABT8RWQ4</accession>
<keyword evidence="1" id="KW-1133">Transmembrane helix</keyword>
<sequence length="51" mass="5943">MNRSYAESLREFMKRKWLSFPILAGCLGLIAVFYILLPKETAPYDDRSLFA</sequence>
<reference evidence="2" key="1">
    <citation type="journal article" date="2014" name="Int. J. Syst. Evol. Microbiol.">
        <title>Complete genome of a new Firmicutes species belonging to the dominant human colonic microbiota ('Ruminococcus bicirculans') reveals two chromosomes and a selective capacity to utilize plant glucans.</title>
        <authorList>
            <consortium name="NISC Comparative Sequencing Program"/>
            <person name="Wegmann U."/>
            <person name="Louis P."/>
            <person name="Goesmann A."/>
            <person name="Henrissat B."/>
            <person name="Duncan S.H."/>
            <person name="Flint H.J."/>
        </authorList>
    </citation>
    <scope>NUCLEOTIDE SEQUENCE</scope>
    <source>
        <strain evidence="2">CECT 8869</strain>
    </source>
</reference>
<keyword evidence="1" id="KW-0812">Transmembrane</keyword>
<comment type="caution">
    <text evidence="2">The sequence shown here is derived from an EMBL/GenBank/DDBJ whole genome shotgun (WGS) entry which is preliminary data.</text>
</comment>
<protein>
    <submittedName>
        <fullName evidence="2">Uncharacterized protein</fullName>
    </submittedName>
</protein>
<organism evidence="2 3">
    <name type="scientific">Maribacter confluentis</name>
    <dbReference type="NCBI Taxonomy" id="1656093"/>
    <lineage>
        <taxon>Bacteria</taxon>
        <taxon>Pseudomonadati</taxon>
        <taxon>Bacteroidota</taxon>
        <taxon>Flavobacteriia</taxon>
        <taxon>Flavobacteriales</taxon>
        <taxon>Flavobacteriaceae</taxon>
        <taxon>Maribacter</taxon>
    </lineage>
</organism>
<keyword evidence="1" id="KW-0472">Membrane</keyword>